<protein>
    <submittedName>
        <fullName evidence="1">Uncharacterized protein</fullName>
    </submittedName>
</protein>
<keyword evidence="2" id="KW-1185">Reference proteome</keyword>
<reference evidence="1 2" key="1">
    <citation type="submission" date="2014-04" db="EMBL/GenBank/DDBJ databases">
        <title>Evolutionary Origins and Diversification of the Mycorrhizal Mutualists.</title>
        <authorList>
            <consortium name="DOE Joint Genome Institute"/>
            <consortium name="Mycorrhizal Genomics Consortium"/>
            <person name="Kohler A."/>
            <person name="Kuo A."/>
            <person name="Nagy L.G."/>
            <person name="Floudas D."/>
            <person name="Copeland A."/>
            <person name="Barry K.W."/>
            <person name="Cichocki N."/>
            <person name="Veneault-Fourrey C."/>
            <person name="LaButti K."/>
            <person name="Lindquist E.A."/>
            <person name="Lipzen A."/>
            <person name="Lundell T."/>
            <person name="Morin E."/>
            <person name="Murat C."/>
            <person name="Riley R."/>
            <person name="Ohm R."/>
            <person name="Sun H."/>
            <person name="Tunlid A."/>
            <person name="Henrissat B."/>
            <person name="Grigoriev I.V."/>
            <person name="Hibbett D.S."/>
            <person name="Martin F."/>
        </authorList>
    </citation>
    <scope>NUCLEOTIDE SEQUENCE [LARGE SCALE GENOMIC DNA]</scope>
    <source>
        <strain evidence="1 2">Koide BX008</strain>
    </source>
</reference>
<evidence type="ECO:0000313" key="1">
    <source>
        <dbReference type="EMBL" id="KIL61518.1"/>
    </source>
</evidence>
<dbReference type="InParanoid" id="A0A0C2WYR5"/>
<dbReference type="AlphaFoldDB" id="A0A0C2WYR5"/>
<dbReference type="HOGENOM" id="CLU_2721710_0_0_1"/>
<sequence length="72" mass="7872">MFNSYKILVSLAIERRLSLDLRSFPSHTIPYASSRASIHVILGPRGLAVVLAIIDSPFRGSWSSGVIASLYP</sequence>
<name>A0A0C2WYR5_AMAMK</name>
<gene>
    <name evidence="1" type="ORF">M378DRAFT_166800</name>
</gene>
<evidence type="ECO:0000313" key="2">
    <source>
        <dbReference type="Proteomes" id="UP000054549"/>
    </source>
</evidence>
<dbReference type="Proteomes" id="UP000054549">
    <property type="component" value="Unassembled WGS sequence"/>
</dbReference>
<dbReference type="EMBL" id="KN818283">
    <property type="protein sequence ID" value="KIL61518.1"/>
    <property type="molecule type" value="Genomic_DNA"/>
</dbReference>
<accession>A0A0C2WYR5</accession>
<organism evidence="1 2">
    <name type="scientific">Amanita muscaria (strain Koide BX008)</name>
    <dbReference type="NCBI Taxonomy" id="946122"/>
    <lineage>
        <taxon>Eukaryota</taxon>
        <taxon>Fungi</taxon>
        <taxon>Dikarya</taxon>
        <taxon>Basidiomycota</taxon>
        <taxon>Agaricomycotina</taxon>
        <taxon>Agaricomycetes</taxon>
        <taxon>Agaricomycetidae</taxon>
        <taxon>Agaricales</taxon>
        <taxon>Pluteineae</taxon>
        <taxon>Amanitaceae</taxon>
        <taxon>Amanita</taxon>
    </lineage>
</organism>
<proteinExistence type="predicted"/>